<keyword evidence="2" id="KW-1185">Reference proteome</keyword>
<dbReference type="Proteomes" id="UP000633814">
    <property type="component" value="Unassembled WGS sequence"/>
</dbReference>
<dbReference type="Pfam" id="PF12261">
    <property type="entry name" value="T_hemolysin"/>
    <property type="match status" value="1"/>
</dbReference>
<sequence>MTQFAALNALPRPFFGDCLALQSSKLTLHTRHSADRAEIEQFIQQQFRQHHQADINFFMPVLLSLHCAGQLTAVVGLTAAATQPLFLEQYLPAPIEHVLSAQQHIEVPRQHILEVGNLVASRSGSSLLLMVVLSELIIASPYQWIAFTATSEVQSLLSKLHYQPLALAPADVSKLADNPTGWGRYYQKQPTVMAGHALPAIASAQQLTRYQLIKRLFSEQITQISTELNLLEHSYA</sequence>
<gene>
    <name evidence="1" type="ORF">JAO78_007690</name>
</gene>
<name>A0ABS8C321_9ALTE</name>
<accession>A0ABS8C321</accession>
<protein>
    <submittedName>
        <fullName evidence="1">Thermostable hemolysin</fullName>
    </submittedName>
</protein>
<proteinExistence type="predicted"/>
<comment type="caution">
    <text evidence="1">The sequence shown here is derived from an EMBL/GenBank/DDBJ whole genome shotgun (WGS) entry which is preliminary data.</text>
</comment>
<evidence type="ECO:0000313" key="2">
    <source>
        <dbReference type="Proteomes" id="UP000633814"/>
    </source>
</evidence>
<dbReference type="InterPro" id="IPR022050">
    <property type="entry name" value="T_hemolysin"/>
</dbReference>
<evidence type="ECO:0000313" key="1">
    <source>
        <dbReference type="EMBL" id="MCB5226699.1"/>
    </source>
</evidence>
<reference evidence="1 2" key="1">
    <citation type="submission" date="2021-10" db="EMBL/GenBank/DDBJ databases">
        <title>Alishewanella koreense sp. nov. isolated from seawater of southwestern coast in South Korea and the proposal for the reclassification of Rheinheimera perlucida and Rheinheimera tuosuensis as Arsukibacterium perlucida and Arsukibacterium tuosuensis.</title>
        <authorList>
            <person name="Kim K.H."/>
            <person name="Ruan W."/>
            <person name="Kim K.R."/>
            <person name="Baek J.H."/>
            <person name="Jeon C.O."/>
        </authorList>
    </citation>
    <scope>NUCLEOTIDE SEQUENCE [LARGE SCALE GENOMIC DNA]</scope>
    <source>
        <strain evidence="1 2">16-MA</strain>
    </source>
</reference>
<dbReference type="EMBL" id="JAEINI020000004">
    <property type="protein sequence ID" value="MCB5226699.1"/>
    <property type="molecule type" value="Genomic_DNA"/>
</dbReference>
<organism evidence="1 2">
    <name type="scientific">Alishewanella maricola</name>
    <dbReference type="NCBI Taxonomy" id="2795740"/>
    <lineage>
        <taxon>Bacteria</taxon>
        <taxon>Pseudomonadati</taxon>
        <taxon>Pseudomonadota</taxon>
        <taxon>Gammaproteobacteria</taxon>
        <taxon>Alteromonadales</taxon>
        <taxon>Alteromonadaceae</taxon>
        <taxon>Alishewanella</taxon>
    </lineage>
</organism>
<dbReference type="RefSeq" id="WP_226750796.1">
    <property type="nucleotide sequence ID" value="NZ_JAEINI020000004.1"/>
</dbReference>